<evidence type="ECO:0000256" key="4">
    <source>
        <dbReference type="RuleBase" id="RU004453"/>
    </source>
</evidence>
<dbReference type="PANTHER" id="PTHR46066">
    <property type="entry name" value="CHITINASE DOMAIN-CONTAINING PROTEIN 1 FAMILY MEMBER"/>
    <property type="match status" value="1"/>
</dbReference>
<organism evidence="7 8">
    <name type="scientific">Cohnella rhizosphaerae</name>
    <dbReference type="NCBI Taxonomy" id="1457232"/>
    <lineage>
        <taxon>Bacteria</taxon>
        <taxon>Bacillati</taxon>
        <taxon>Bacillota</taxon>
        <taxon>Bacilli</taxon>
        <taxon>Bacillales</taxon>
        <taxon>Paenibacillaceae</taxon>
        <taxon>Cohnella</taxon>
    </lineage>
</organism>
<dbReference type="InterPro" id="IPR011583">
    <property type="entry name" value="Chitinase_II/V-like_cat"/>
</dbReference>
<dbReference type="PANTHER" id="PTHR46066:SF2">
    <property type="entry name" value="CHITINASE DOMAIN-CONTAINING PROTEIN 1"/>
    <property type="match status" value="1"/>
</dbReference>
<dbReference type="GO" id="GO:0008061">
    <property type="term" value="F:chitin binding"/>
    <property type="evidence" value="ECO:0007669"/>
    <property type="project" value="InterPro"/>
</dbReference>
<feature type="domain" description="SLH" evidence="5">
    <location>
        <begin position="106"/>
        <end position="168"/>
    </location>
</feature>
<keyword evidence="1 3" id="KW-0378">Hydrolase</keyword>
<evidence type="ECO:0000256" key="2">
    <source>
        <dbReference type="ARBA" id="ARBA00023295"/>
    </source>
</evidence>
<dbReference type="InterPro" id="IPR001579">
    <property type="entry name" value="Glyco_hydro_18_chit_AS"/>
</dbReference>
<feature type="domain" description="SLH" evidence="5">
    <location>
        <begin position="42"/>
        <end position="105"/>
    </location>
</feature>
<dbReference type="PROSITE" id="PS01095">
    <property type="entry name" value="GH18_1"/>
    <property type="match status" value="1"/>
</dbReference>
<dbReference type="GO" id="GO:0004553">
    <property type="term" value="F:hydrolase activity, hydrolyzing O-glycosyl compounds"/>
    <property type="evidence" value="ECO:0007669"/>
    <property type="project" value="InterPro"/>
</dbReference>
<evidence type="ECO:0000259" key="6">
    <source>
        <dbReference type="PROSITE" id="PS51910"/>
    </source>
</evidence>
<dbReference type="Gene3D" id="3.20.20.80">
    <property type="entry name" value="Glycosidases"/>
    <property type="match status" value="1"/>
</dbReference>
<feature type="domain" description="GH18" evidence="6">
    <location>
        <begin position="174"/>
        <end position="489"/>
    </location>
</feature>
<dbReference type="EMBL" id="JAPDIA010000008">
    <property type="protein sequence ID" value="MDG0813311.1"/>
    <property type="molecule type" value="Genomic_DNA"/>
</dbReference>
<comment type="similarity">
    <text evidence="4">Belongs to the glycosyl hydrolase 18 family.</text>
</comment>
<evidence type="ECO:0000313" key="7">
    <source>
        <dbReference type="EMBL" id="MDG0813311.1"/>
    </source>
</evidence>
<evidence type="ECO:0000256" key="3">
    <source>
        <dbReference type="RuleBase" id="RU000489"/>
    </source>
</evidence>
<evidence type="ECO:0000256" key="1">
    <source>
        <dbReference type="ARBA" id="ARBA00022801"/>
    </source>
</evidence>
<reference evidence="7" key="1">
    <citation type="submission" date="2022-10" db="EMBL/GenBank/DDBJ databases">
        <title>Comparative genomic analysis of Cohnella hashimotonis sp. nov., isolated from the International Space Station.</title>
        <authorList>
            <person name="Simpson A."/>
            <person name="Venkateswaran K."/>
        </authorList>
    </citation>
    <scope>NUCLEOTIDE SEQUENCE</scope>
    <source>
        <strain evidence="7">DSM 28161</strain>
    </source>
</reference>
<dbReference type="PROSITE" id="PS51272">
    <property type="entry name" value="SLH"/>
    <property type="match status" value="3"/>
</dbReference>
<accession>A0A9X4QVG6</accession>
<keyword evidence="2 3" id="KW-0326">Glycosidase</keyword>
<dbReference type="Gene3D" id="3.10.50.10">
    <property type="match status" value="1"/>
</dbReference>
<dbReference type="PROSITE" id="PS51910">
    <property type="entry name" value="GH18_2"/>
    <property type="match status" value="1"/>
</dbReference>
<gene>
    <name evidence="7" type="ORF">OMP40_31510</name>
</gene>
<dbReference type="GO" id="GO:0005975">
    <property type="term" value="P:carbohydrate metabolic process"/>
    <property type="evidence" value="ECO:0007669"/>
    <property type="project" value="InterPro"/>
</dbReference>
<evidence type="ECO:0000259" key="5">
    <source>
        <dbReference type="PROSITE" id="PS51272"/>
    </source>
</evidence>
<dbReference type="InterPro" id="IPR001119">
    <property type="entry name" value="SLH_dom"/>
</dbReference>
<comment type="caution">
    <text evidence="7">The sequence shown here is derived from an EMBL/GenBank/DDBJ whole genome shotgun (WGS) entry which is preliminary data.</text>
</comment>
<dbReference type="RefSeq" id="WP_277537168.1">
    <property type="nucleotide sequence ID" value="NZ_JAPDIA010000008.1"/>
</dbReference>
<dbReference type="InterPro" id="IPR017853">
    <property type="entry name" value="GH"/>
</dbReference>
<dbReference type="Pfam" id="PF00395">
    <property type="entry name" value="SLH"/>
    <property type="match status" value="3"/>
</dbReference>
<dbReference type="InterPro" id="IPR001223">
    <property type="entry name" value="Glyco_hydro18_cat"/>
</dbReference>
<dbReference type="InterPro" id="IPR029070">
    <property type="entry name" value="Chitinase_insertion_sf"/>
</dbReference>
<dbReference type="SUPFAM" id="SSF51445">
    <property type="entry name" value="(Trans)glycosidases"/>
    <property type="match status" value="1"/>
</dbReference>
<sequence>MAALHILTGTGERRFEPDKPVTRAEFMTMLDRLLRIEPVESAIPSFSDVPKSAWFYRWVQPAIQLGMAKGMSGASFAPYRPVTREEAAVLIARALKQPANAVPSAQIYRDQTRIRAWSLAAVYRLRQLGVMEGDADGTFRPGASMTRQEAAVLLDRIWSYPGWAAKIEATPDTPILLGWQYGQSTAQYEKEVLASGINTLSPRSFFLDKTGGVADNADASLVAWAHGKGKRVWAMVGNRFDQDATHAMLSDATRRSAFARQLAASVRRYGLDGLNVDFENVAPVDRNSFTAFLTELNDELDKIPAVLSVNVSPDFGTDWTEAFDYAALGRTADYVVLMGYDEHWAGGEAGSVSSLPWLRLGLTALLAQVPAGRVVLALPLYSRDWRTEAGASGSEEISLLQQNERMAVKRAKVSWEEKTGQYFASYGAAASWHRIWAEDGRSLSLKAGLGQSYGIAGYGFWYMGGGEPGRLGEHGQRQAVRIVCFLTNH</sequence>
<name>A0A9X4QVG6_9BACL</name>
<keyword evidence="8" id="KW-1185">Reference proteome</keyword>
<dbReference type="Proteomes" id="UP001153404">
    <property type="component" value="Unassembled WGS sequence"/>
</dbReference>
<protein>
    <submittedName>
        <fullName evidence="7">S-layer homology domain-containing protein</fullName>
    </submittedName>
</protein>
<evidence type="ECO:0000313" key="8">
    <source>
        <dbReference type="Proteomes" id="UP001153404"/>
    </source>
</evidence>
<dbReference type="Pfam" id="PF00704">
    <property type="entry name" value="Glyco_hydro_18"/>
    <property type="match status" value="1"/>
</dbReference>
<proteinExistence type="inferred from homology"/>
<feature type="domain" description="SLH" evidence="5">
    <location>
        <begin position="1"/>
        <end position="41"/>
    </location>
</feature>
<dbReference type="AlphaFoldDB" id="A0A9X4QVG6"/>
<dbReference type="SMART" id="SM00636">
    <property type="entry name" value="Glyco_18"/>
    <property type="match status" value="1"/>
</dbReference>